<dbReference type="EMBL" id="CP089984">
    <property type="protein sequence ID" value="WXB19859.1"/>
    <property type="molecule type" value="Genomic_DNA"/>
</dbReference>
<proteinExistence type="predicted"/>
<evidence type="ECO:0000313" key="3">
    <source>
        <dbReference type="Proteomes" id="UP001370348"/>
    </source>
</evidence>
<evidence type="ECO:0000259" key="1">
    <source>
        <dbReference type="PROSITE" id="PS50006"/>
    </source>
</evidence>
<evidence type="ECO:0000313" key="2">
    <source>
        <dbReference type="EMBL" id="WXB19859.1"/>
    </source>
</evidence>
<protein>
    <recommendedName>
        <fullName evidence="1">FHA domain-containing protein</fullName>
    </recommendedName>
</protein>
<name>A0ABZ2MBH1_9BACT</name>
<keyword evidence="3" id="KW-1185">Reference proteome</keyword>
<dbReference type="Proteomes" id="UP001370348">
    <property type="component" value="Chromosome"/>
</dbReference>
<sequence>MRDAESANGTLANGRRLGVGWTSLGDLGPCEIRIGDWVITAHGEIQAEPLTEESPAAGELRYLDFDALGSTVTAHSYTRARTGHAETVREALDSPAVEQRLSALFARYEEVALELYTQISDVLSELPPAARPGACDWLQRTLPGLAENNRGFARLFEDSRGAPGGAPAAPIERMALEGIEHLARAYVGREPATPEEIAAFLRKLHAAVSALLHGHVPLLASLDQFERQLALDGAHPFRLPRAPADLARALFDWNDPTDRASRALGRSFADVMMHHAGVLHGLMRGVKVLLAELAPEAILRGWQERQARRAPVTRGLRSLRQAQELLELYAKRHSDLSDEENEAFRLLFGQEFADEYKQFKYAHGPRSGAITAPGHAEWIHDARVKPRR</sequence>
<organism evidence="2 3">
    <name type="scientific">Pendulispora albinea</name>
    <dbReference type="NCBI Taxonomy" id="2741071"/>
    <lineage>
        <taxon>Bacteria</taxon>
        <taxon>Pseudomonadati</taxon>
        <taxon>Myxococcota</taxon>
        <taxon>Myxococcia</taxon>
        <taxon>Myxococcales</taxon>
        <taxon>Sorangiineae</taxon>
        <taxon>Pendulisporaceae</taxon>
        <taxon>Pendulispora</taxon>
    </lineage>
</organism>
<dbReference type="Pfam" id="PF20232">
    <property type="entry name" value="T6SS_FHA_C"/>
    <property type="match status" value="1"/>
</dbReference>
<feature type="domain" description="FHA" evidence="1">
    <location>
        <begin position="1"/>
        <end position="17"/>
    </location>
</feature>
<dbReference type="PROSITE" id="PS50006">
    <property type="entry name" value="FHA_DOMAIN"/>
    <property type="match status" value="1"/>
</dbReference>
<dbReference type="InterPro" id="IPR046883">
    <property type="entry name" value="T6SS_FHA_C"/>
</dbReference>
<reference evidence="2 3" key="1">
    <citation type="submission" date="2021-12" db="EMBL/GenBank/DDBJ databases">
        <title>Discovery of the Pendulisporaceae a myxobacterial family with distinct sporulation behavior and unique specialized metabolism.</title>
        <authorList>
            <person name="Garcia R."/>
            <person name="Popoff A."/>
            <person name="Bader C.D."/>
            <person name="Loehr J."/>
            <person name="Walesch S."/>
            <person name="Walt C."/>
            <person name="Boldt J."/>
            <person name="Bunk B."/>
            <person name="Haeckl F.J.F.P.J."/>
            <person name="Gunesch A.P."/>
            <person name="Birkelbach J."/>
            <person name="Nuebel U."/>
            <person name="Pietschmann T."/>
            <person name="Bach T."/>
            <person name="Mueller R."/>
        </authorList>
    </citation>
    <scope>NUCLEOTIDE SEQUENCE [LARGE SCALE GENOMIC DNA]</scope>
    <source>
        <strain evidence="2 3">MSr11954</strain>
    </source>
</reference>
<gene>
    <name evidence="2" type="ORF">LZC94_21870</name>
</gene>
<accession>A0ABZ2MBH1</accession>
<dbReference type="InterPro" id="IPR000253">
    <property type="entry name" value="FHA_dom"/>
</dbReference>